<dbReference type="PANTHER" id="PTHR45920:SF3">
    <property type="entry name" value="FH1_FH2 DOMAIN-CONTAINING PROTEIN 3"/>
    <property type="match status" value="1"/>
</dbReference>
<keyword evidence="2" id="KW-0963">Cytoplasm</keyword>
<comment type="similarity">
    <text evidence="6">Belongs to the formin homology family.</text>
</comment>
<dbReference type="Pfam" id="PF02181">
    <property type="entry name" value="FH2"/>
    <property type="match status" value="1"/>
</dbReference>
<dbReference type="GO" id="GO:0005737">
    <property type="term" value="C:cytoplasm"/>
    <property type="evidence" value="ECO:0007669"/>
    <property type="project" value="TreeGrafter"/>
</dbReference>
<feature type="region of interest" description="Disordered" evidence="7">
    <location>
        <begin position="662"/>
        <end position="812"/>
    </location>
</feature>
<dbReference type="Gene3D" id="1.20.58.2220">
    <property type="entry name" value="Formin, FH2 domain"/>
    <property type="match status" value="1"/>
</dbReference>
<feature type="compositionally biased region" description="Low complexity" evidence="7">
    <location>
        <begin position="662"/>
        <end position="680"/>
    </location>
</feature>
<evidence type="ECO:0000313" key="11">
    <source>
        <dbReference type="Ensembl" id="ENSCJAP00000090472.1"/>
    </source>
</evidence>
<feature type="region of interest" description="Disordered" evidence="7">
    <location>
        <begin position="833"/>
        <end position="853"/>
    </location>
</feature>
<feature type="compositionally biased region" description="Basic residues" evidence="7">
    <location>
        <begin position="357"/>
        <end position="366"/>
    </location>
</feature>
<dbReference type="GeneTree" id="ENSGT00940000154807"/>
<sequence>MATLACRVQFLDDTDPFNSTNFPEPSRPPLFMFREDLALGTQLAGVHRLLRAPHKLDDCTLQLSHNGAYLDLEATLAEQRDELEGFQDDAGRGKKHSIILRTQLSVRVHACIEKLYNSSGRDLRRALFSLKQIFQDDKDLVHEFVVAEGLTCLIKVGAEADQNYQNYILRALGQIMLYVDGMNGVINHNETIQWLYTLIGSKFRLVVKTALKLLLVFVEYSESNAPLLIQAVTAVDTKRGVKPWSNIMEILEEKDGVDTELLVYAMTLVNKTLSGLPDQDTFYDVVDCLEELGIAAVSQRHLNKKGTDLDLVEQLNIYEVALRHEDGDETAEPPPSGCRDRRRASVCSSGGGEHRGLDRRRSRRHSVQSIKSTLSAPTSPCSQSAPSFKPSQVQDLRENKVSLASGQTPTGKDAAPKSSALPAVSNAASQGKLLLAASAGGTPVRSGSCGPEGTRSALLSPPTSAARPFSATPSSLKVSPTIDKLPYVPHSPFHLFSYDFEDSPLSTKEKEAESQKENSSSDSVSLNTYSASEPYNFRSFSSNRYSNFGNSSYHSSRPSSGSSVPTTPTSSVSPPQEAKLERSSPSGLLTSSFRQHQESLAAERERRRQEREERLQRIEREERNKFRYKYLEQLAAEEHEKELRSRSVSRGRADLSLDLTSPAAPACPALLSHSPSSLDSQEALTVTLSSPGTLQHPQASAEDPEPESEAEPEPEAGAEQAADEAGQDVASAHEGTETEVERALEQEPEERASLSEKERQNEGVNERDNCSASSVSSSSSTLEREEKEDKLSRDRTTGLWPTGVQDAGVNGQCGDILTNKRFMLDMLYAHNRKSADDEEKGDEEAGRTQQEAEAVASLATRISTLQANSQAQDESVRRVDVGCLDNRGSVKAFAEKFNSGDLGRGSISPDTEPNDKVPETAPVQLKTESDYIWDQLMANPRELRIQDMDFTDLGEEDDIDVLDVDLGHREAPGPPPPPPPTFLGLPPPPPPPLLDSIPPPPVPSNLLAPPPPVFNAPQGLGWSQVPRGQPTFTKKKKTIRLFWNEVRPFDWPCKNNRRCREFLWSKLEPIKVDTSRLEHLFESKSKELSVSKKTAADGKRQEIIVLDSKRSNAINIGLTVLPPPRTIKIAILNFDEYALNKEGIEKILTMIPTDEEKQKIQEAQLANPEMPLGSAEQFLLTLSSISELSARLHLWAFKMDYETTEKEVAEPLLDLKEGIDQLENNKTLGFILSTLLAIGNFLNGTNAKAFELSYLEKVPEVKDTVHKQSLLHHVCTMVVENFPDSSDLYSEIGAITRSAKVDFDQLQDNLCQMERRCKASWDHLKAIAKHEMKPVLKQRMSEFLKDCAERIIILKIVHRRIINRFHSFLLFMGHPPYAIREVNINKFCRIISEFALEYRTTRERVLQQKQKRANHRERNKTRGKMITDTDDEEEVESGKFSSSSPATPSQPQGLSYAEDAAEHENMKAVLKTSSPSVEDATPALGIRTRSRASRGSTSSWTMGTDDSPNVTDDAADEIMDRIVKSATQVPSQRVVPRERKRSRANRKSLRRTLKSGLTPEEARALGLVGTSELQL</sequence>
<evidence type="ECO:0000256" key="2">
    <source>
        <dbReference type="ARBA" id="ARBA00022490"/>
    </source>
</evidence>
<feature type="compositionally biased region" description="Low complexity" evidence="7">
    <location>
        <begin position="1438"/>
        <end position="1451"/>
    </location>
</feature>
<feature type="region of interest" description="Disordered" evidence="7">
    <location>
        <begin position="506"/>
        <end position="528"/>
    </location>
</feature>
<dbReference type="Gene3D" id="1.25.10.10">
    <property type="entry name" value="Leucine-rich Repeat Variant"/>
    <property type="match status" value="1"/>
</dbReference>
<reference evidence="11" key="3">
    <citation type="submission" date="2025-09" db="UniProtKB">
        <authorList>
            <consortium name="Ensembl"/>
        </authorList>
    </citation>
    <scope>IDENTIFICATION</scope>
</reference>
<feature type="region of interest" description="Disordered" evidence="7">
    <location>
        <begin position="325"/>
        <end position="423"/>
    </location>
</feature>
<dbReference type="GO" id="GO:0055003">
    <property type="term" value="P:cardiac myofibril assembly"/>
    <property type="evidence" value="ECO:0007669"/>
    <property type="project" value="TreeGrafter"/>
</dbReference>
<dbReference type="SMART" id="SM00498">
    <property type="entry name" value="FH2"/>
    <property type="match status" value="1"/>
</dbReference>
<feature type="compositionally biased region" description="Basic residues" evidence="7">
    <location>
        <begin position="1538"/>
        <end position="1553"/>
    </location>
</feature>
<dbReference type="PROSITE" id="PS51231">
    <property type="entry name" value="DAD"/>
    <property type="match status" value="1"/>
</dbReference>
<feature type="region of interest" description="Disordered" evidence="7">
    <location>
        <begin position="966"/>
        <end position="999"/>
    </location>
</feature>
<reference evidence="11 12" key="1">
    <citation type="submission" date="2009-03" db="EMBL/GenBank/DDBJ databases">
        <authorList>
            <person name="Warren W."/>
            <person name="Ye L."/>
            <person name="Minx P."/>
            <person name="Worley K."/>
            <person name="Gibbs R."/>
            <person name="Wilson R.K."/>
        </authorList>
    </citation>
    <scope>NUCLEOTIDE SEQUENCE [LARGE SCALE GENOMIC DNA]</scope>
</reference>
<feature type="compositionally biased region" description="Polar residues" evidence="7">
    <location>
        <begin position="367"/>
        <end position="394"/>
    </location>
</feature>
<accession>A0A8I3WKJ9</accession>
<feature type="compositionally biased region" description="Basic and acidic residues" evidence="7">
    <location>
        <begin position="507"/>
        <end position="516"/>
    </location>
</feature>
<evidence type="ECO:0000256" key="6">
    <source>
        <dbReference type="ARBA" id="ARBA00023449"/>
    </source>
</evidence>
<dbReference type="InterPro" id="IPR056771">
    <property type="entry name" value="FH3_FHOD1-3-like"/>
</dbReference>
<feature type="compositionally biased region" description="Polar residues" evidence="7">
    <location>
        <begin position="517"/>
        <end position="528"/>
    </location>
</feature>
<dbReference type="PANTHER" id="PTHR45920">
    <property type="entry name" value="FORMIN HOMOLOGY 2 DOMAIN CONTAINING, ISOFORM I"/>
    <property type="match status" value="1"/>
</dbReference>
<feature type="region of interest" description="Disordered" evidence="7">
    <location>
        <begin position="899"/>
        <end position="918"/>
    </location>
</feature>
<feature type="compositionally biased region" description="Low complexity" evidence="7">
    <location>
        <begin position="550"/>
        <end position="575"/>
    </location>
</feature>
<keyword evidence="4" id="KW-0009">Actin-binding</keyword>
<feature type="compositionally biased region" description="Polar residues" evidence="7">
    <location>
        <begin position="583"/>
        <end position="594"/>
    </location>
</feature>
<dbReference type="InterPro" id="IPR011989">
    <property type="entry name" value="ARM-like"/>
</dbReference>
<dbReference type="SUPFAM" id="SSF101447">
    <property type="entry name" value="Formin homology 2 domain (FH2 domain)"/>
    <property type="match status" value="1"/>
</dbReference>
<dbReference type="FunFam" id="1.20.58.2220:FF:000004">
    <property type="entry name" value="Formin homology 2 domain-containing 3"/>
    <property type="match status" value="1"/>
</dbReference>
<feature type="region of interest" description="Disordered" evidence="7">
    <location>
        <begin position="440"/>
        <end position="481"/>
    </location>
</feature>
<dbReference type="PROSITE" id="PS51444">
    <property type="entry name" value="FH2"/>
    <property type="match status" value="1"/>
</dbReference>
<feature type="compositionally biased region" description="Pro residues" evidence="7">
    <location>
        <begin position="972"/>
        <end position="999"/>
    </location>
</feature>
<evidence type="ECO:0000259" key="9">
    <source>
        <dbReference type="PROSITE" id="PS51232"/>
    </source>
</evidence>
<reference evidence="11" key="2">
    <citation type="submission" date="2025-08" db="UniProtKB">
        <authorList>
            <consortium name="Ensembl"/>
        </authorList>
    </citation>
    <scope>IDENTIFICATION</scope>
</reference>
<feature type="compositionally biased region" description="Basic residues" evidence="7">
    <location>
        <begin position="1409"/>
        <end position="1423"/>
    </location>
</feature>
<feature type="domain" description="DAD" evidence="8">
    <location>
        <begin position="1512"/>
        <end position="1544"/>
    </location>
</feature>
<dbReference type="SUPFAM" id="SSF48371">
    <property type="entry name" value="ARM repeat"/>
    <property type="match status" value="1"/>
</dbReference>
<feature type="compositionally biased region" description="Basic and acidic residues" evidence="7">
    <location>
        <begin position="734"/>
        <end position="769"/>
    </location>
</feature>
<evidence type="ECO:0000259" key="10">
    <source>
        <dbReference type="PROSITE" id="PS51444"/>
    </source>
</evidence>
<dbReference type="InterPro" id="IPR015425">
    <property type="entry name" value="FH2_Formin"/>
</dbReference>
<evidence type="ECO:0000256" key="3">
    <source>
        <dbReference type="ARBA" id="ARBA00022553"/>
    </source>
</evidence>
<dbReference type="GO" id="GO:0005856">
    <property type="term" value="C:cytoskeleton"/>
    <property type="evidence" value="ECO:0007669"/>
    <property type="project" value="UniProtKB-SubCell"/>
</dbReference>
<gene>
    <name evidence="11" type="primary">FHOD3</name>
</gene>
<feature type="domain" description="GBD/FH3" evidence="9">
    <location>
        <begin position="18"/>
        <end position="411"/>
    </location>
</feature>
<feature type="domain" description="FH2" evidence="10">
    <location>
        <begin position="1028"/>
        <end position="1424"/>
    </location>
</feature>
<feature type="region of interest" description="Disordered" evidence="7">
    <location>
        <begin position="1472"/>
        <end position="1510"/>
    </location>
</feature>
<evidence type="ECO:0000256" key="7">
    <source>
        <dbReference type="SAM" id="MobiDB-lite"/>
    </source>
</evidence>
<dbReference type="GO" id="GO:0045214">
    <property type="term" value="P:sarcomere organization"/>
    <property type="evidence" value="ECO:0007669"/>
    <property type="project" value="TreeGrafter"/>
</dbReference>
<feature type="compositionally biased region" description="Low complexity" evidence="7">
    <location>
        <begin position="771"/>
        <end position="780"/>
    </location>
</feature>
<protein>
    <submittedName>
        <fullName evidence="11">Formin homology 2 domain containing 3</fullName>
    </submittedName>
</protein>
<keyword evidence="5" id="KW-0206">Cytoskeleton</keyword>
<evidence type="ECO:0000313" key="12">
    <source>
        <dbReference type="Proteomes" id="UP000008225"/>
    </source>
</evidence>
<feature type="region of interest" description="Disordered" evidence="7">
    <location>
        <begin position="550"/>
        <end position="609"/>
    </location>
</feature>
<name>A0A8I3WKJ9_CALJA</name>
<proteinExistence type="inferred from homology"/>
<keyword evidence="12" id="KW-1185">Reference proteome</keyword>
<feature type="compositionally biased region" description="Polar residues" evidence="7">
    <location>
        <begin position="682"/>
        <end position="696"/>
    </location>
</feature>
<dbReference type="GO" id="GO:0030866">
    <property type="term" value="P:cortical actin cytoskeleton organization"/>
    <property type="evidence" value="ECO:0007669"/>
    <property type="project" value="TreeGrafter"/>
</dbReference>
<dbReference type="Pfam" id="PF18382">
    <property type="entry name" value="Formin_GBD_N"/>
    <property type="match status" value="1"/>
</dbReference>
<dbReference type="PROSITE" id="PS51232">
    <property type="entry name" value="GBD_FH3"/>
    <property type="match status" value="1"/>
</dbReference>
<dbReference type="FunFam" id="1.25.10.10:FF:000056">
    <property type="entry name" value="FH1/FH2 domain-containing protein 3 isoform X1"/>
    <property type="match status" value="1"/>
</dbReference>
<dbReference type="GO" id="GO:0051015">
    <property type="term" value="F:actin filament binding"/>
    <property type="evidence" value="ECO:0007669"/>
    <property type="project" value="TreeGrafter"/>
</dbReference>
<feature type="compositionally biased region" description="Acidic residues" evidence="7">
    <location>
        <begin position="702"/>
        <end position="726"/>
    </location>
</feature>
<feature type="compositionally biased region" description="Basic and acidic residues" evidence="7">
    <location>
        <begin position="595"/>
        <end position="609"/>
    </location>
</feature>
<dbReference type="InterPro" id="IPR014768">
    <property type="entry name" value="GBD/FH3_dom"/>
</dbReference>
<dbReference type="InterPro" id="IPR014767">
    <property type="entry name" value="DAD_dom"/>
</dbReference>
<dbReference type="InterPro" id="IPR016024">
    <property type="entry name" value="ARM-type_fold"/>
</dbReference>
<dbReference type="Pfam" id="PF24959">
    <property type="entry name" value="FH3_FHOD1-3"/>
    <property type="match status" value="1"/>
</dbReference>
<feature type="region of interest" description="Disordered" evidence="7">
    <location>
        <begin position="1407"/>
        <end position="1458"/>
    </location>
</feature>
<evidence type="ECO:0000259" key="8">
    <source>
        <dbReference type="PROSITE" id="PS51231"/>
    </source>
</evidence>
<dbReference type="Ensembl" id="ENSCJAT00000140402.1">
    <property type="protein sequence ID" value="ENSCJAP00000090472.1"/>
    <property type="gene ID" value="ENSCJAG00000021104.5"/>
</dbReference>
<keyword evidence="3" id="KW-0597">Phosphoprotein</keyword>
<feature type="region of interest" description="Disordered" evidence="7">
    <location>
        <begin position="1524"/>
        <end position="1575"/>
    </location>
</feature>
<dbReference type="Proteomes" id="UP000008225">
    <property type="component" value="Chromosome 13"/>
</dbReference>
<evidence type="ECO:0000256" key="4">
    <source>
        <dbReference type="ARBA" id="ARBA00023203"/>
    </source>
</evidence>
<comment type="subcellular location">
    <subcellularLocation>
        <location evidence="1">Cytoplasm</location>
        <location evidence="1">Cytoskeleton</location>
    </subcellularLocation>
</comment>
<feature type="compositionally biased region" description="Basic and acidic residues" evidence="7">
    <location>
        <begin position="782"/>
        <end position="796"/>
    </location>
</feature>
<organism evidence="11 12">
    <name type="scientific">Callithrix jacchus</name>
    <name type="common">White-tufted-ear marmoset</name>
    <name type="synonym">Simia Jacchus</name>
    <dbReference type="NCBI Taxonomy" id="9483"/>
    <lineage>
        <taxon>Eukaryota</taxon>
        <taxon>Metazoa</taxon>
        <taxon>Chordata</taxon>
        <taxon>Craniata</taxon>
        <taxon>Vertebrata</taxon>
        <taxon>Euteleostomi</taxon>
        <taxon>Mammalia</taxon>
        <taxon>Eutheria</taxon>
        <taxon>Euarchontoglires</taxon>
        <taxon>Primates</taxon>
        <taxon>Haplorrhini</taxon>
        <taxon>Platyrrhini</taxon>
        <taxon>Cebidae</taxon>
        <taxon>Callitrichinae</taxon>
        <taxon>Callithrix</taxon>
        <taxon>Callithrix</taxon>
    </lineage>
</organism>
<dbReference type="InterPro" id="IPR041387">
    <property type="entry name" value="FHOD1_GBD_N"/>
</dbReference>
<evidence type="ECO:0000256" key="5">
    <source>
        <dbReference type="ARBA" id="ARBA00023212"/>
    </source>
</evidence>
<evidence type="ECO:0000256" key="1">
    <source>
        <dbReference type="ARBA" id="ARBA00004245"/>
    </source>
</evidence>
<dbReference type="InterPro" id="IPR042201">
    <property type="entry name" value="FH2_Formin_sf"/>
</dbReference>